<dbReference type="Gene3D" id="1.20.120.1870">
    <property type="entry name" value="Fic/DOC protein, Fido domain"/>
    <property type="match status" value="1"/>
</dbReference>
<dbReference type="PANTHER" id="PTHR39426">
    <property type="entry name" value="HOMOLOGY TO DEATH-ON-CURING PROTEIN OF PHAGE P1"/>
    <property type="match status" value="1"/>
</dbReference>
<organism evidence="1 2">
    <name type="scientific">Secundilactobacillus silagei JCM 19001</name>
    <dbReference type="NCBI Taxonomy" id="1302250"/>
    <lineage>
        <taxon>Bacteria</taxon>
        <taxon>Bacillati</taxon>
        <taxon>Bacillota</taxon>
        <taxon>Bacilli</taxon>
        <taxon>Lactobacillales</taxon>
        <taxon>Lactobacillaceae</taxon>
        <taxon>Secundilactobacillus</taxon>
    </lineage>
</organism>
<gene>
    <name evidence="1" type="ORF">IWT126_00826</name>
</gene>
<dbReference type="STRING" id="1302250.GCA_001313225_02094"/>
<name>A0A1Z5IH93_9LACO</name>
<dbReference type="InterPro" id="IPR053737">
    <property type="entry name" value="Type_II_TA_Toxin"/>
</dbReference>
<keyword evidence="2" id="KW-1185">Reference proteome</keyword>
<dbReference type="Proteomes" id="UP000198402">
    <property type="component" value="Unassembled WGS sequence"/>
</dbReference>
<dbReference type="AlphaFoldDB" id="A0A1Z5IH93"/>
<dbReference type="EMBL" id="BCMG01000003">
    <property type="protein sequence ID" value="GAX00811.1"/>
    <property type="molecule type" value="Genomic_DNA"/>
</dbReference>
<evidence type="ECO:0000313" key="1">
    <source>
        <dbReference type="EMBL" id="GAX00811.1"/>
    </source>
</evidence>
<reference evidence="1 2" key="1">
    <citation type="submission" date="2015-11" db="EMBL/GenBank/DDBJ databases">
        <title>Draft genome sequences of new species of the genus Lactobacillus isolated from orchardgrass silage.</title>
        <authorList>
            <person name="Tohno M."/>
            <person name="Tanizawa Y."/>
            <person name="Arita M."/>
        </authorList>
    </citation>
    <scope>NUCLEOTIDE SEQUENCE [LARGE SCALE GENOMIC DNA]</scope>
    <source>
        <strain evidence="1 2">IWT126</strain>
    </source>
</reference>
<accession>A0A1Z5IH93</accession>
<protein>
    <submittedName>
        <fullName evidence="1">Death-on-curing family protein</fullName>
    </submittedName>
</protein>
<proteinExistence type="predicted"/>
<comment type="caution">
    <text evidence="1">The sequence shown here is derived from an EMBL/GenBank/DDBJ whole genome shotgun (WGS) entry which is preliminary data.</text>
</comment>
<sequence>MRYLTADELVAINSRLVLNNGQQPGINNVDQLDKIIAVPQSTFYDQSLREMVANKTGFLLEAIISGKPFLSMNLQTAMIAVATLADLNDYRLTFTDDEVVDLVNRVNQNTLEATDLFGIFNSHLKQK</sequence>
<dbReference type="InterPro" id="IPR006440">
    <property type="entry name" value="Doc"/>
</dbReference>
<dbReference type="PANTHER" id="PTHR39426:SF1">
    <property type="entry name" value="HOMOLOGY TO DEATH-ON-CURING PROTEIN OF PHAGE P1"/>
    <property type="match status" value="1"/>
</dbReference>
<dbReference type="GO" id="GO:0016301">
    <property type="term" value="F:kinase activity"/>
    <property type="evidence" value="ECO:0007669"/>
    <property type="project" value="InterPro"/>
</dbReference>
<dbReference type="RefSeq" id="WP_054655291.1">
    <property type="nucleotide sequence ID" value="NZ_BBFL01000009.1"/>
</dbReference>
<evidence type="ECO:0000313" key="2">
    <source>
        <dbReference type="Proteomes" id="UP000198402"/>
    </source>
</evidence>
<dbReference type="NCBIfam" id="TIGR01550">
    <property type="entry name" value="DOC_P1"/>
    <property type="match status" value="1"/>
</dbReference>
<dbReference type="OrthoDB" id="9802752at2"/>